<evidence type="ECO:0000313" key="12">
    <source>
        <dbReference type="EMBL" id="GGJ75369.1"/>
    </source>
</evidence>
<dbReference type="SUPFAM" id="SSF53335">
    <property type="entry name" value="S-adenosyl-L-methionine-dependent methyltransferases"/>
    <property type="match status" value="1"/>
</dbReference>
<keyword evidence="6" id="KW-0489">Methyltransferase</keyword>
<reference evidence="12" key="1">
    <citation type="journal article" date="2014" name="Int. J. Syst. Evol. Microbiol.">
        <title>Complete genome sequence of Corynebacterium casei LMG S-19264T (=DSM 44701T), isolated from a smear-ripened cheese.</title>
        <authorList>
            <consortium name="US DOE Joint Genome Institute (JGI-PGF)"/>
            <person name="Walter F."/>
            <person name="Albersmeier A."/>
            <person name="Kalinowski J."/>
            <person name="Ruckert C."/>
        </authorList>
    </citation>
    <scope>NUCLEOTIDE SEQUENCE</scope>
    <source>
        <strain evidence="12">JCM 3090</strain>
    </source>
</reference>
<dbReference type="Proteomes" id="UP000649739">
    <property type="component" value="Unassembled WGS sequence"/>
</dbReference>
<evidence type="ECO:0000256" key="1">
    <source>
        <dbReference type="ARBA" id="ARBA00004496"/>
    </source>
</evidence>
<keyword evidence="7" id="KW-0808">Transferase</keyword>
<keyword evidence="13" id="KW-1185">Reference proteome</keyword>
<evidence type="ECO:0000256" key="3">
    <source>
        <dbReference type="ARBA" id="ARBA00011890"/>
    </source>
</evidence>
<evidence type="ECO:0000256" key="7">
    <source>
        <dbReference type="ARBA" id="ARBA00022679"/>
    </source>
</evidence>
<dbReference type="RefSeq" id="WP_229783216.1">
    <property type="nucleotide sequence ID" value="NZ_BMQB01000001.1"/>
</dbReference>
<accession>A0A8J3F751</accession>
<evidence type="ECO:0000256" key="2">
    <source>
        <dbReference type="ARBA" id="ARBA00005369"/>
    </source>
</evidence>
<evidence type="ECO:0000256" key="11">
    <source>
        <dbReference type="ARBA" id="ARBA00031350"/>
    </source>
</evidence>
<keyword evidence="8" id="KW-0949">S-adenosyl-L-methionine</keyword>
<name>A0A8J3F751_9ACTN</name>
<protein>
    <recommendedName>
        <fullName evidence="4">Protein-L-isoaspartate O-methyltransferase</fullName>
        <ecNumber evidence="3">2.1.1.77</ecNumber>
    </recommendedName>
    <alternativeName>
        <fullName evidence="11">L-isoaspartyl protein carboxyl methyltransferase</fullName>
    </alternativeName>
    <alternativeName>
        <fullName evidence="9">Protein L-isoaspartyl methyltransferase</fullName>
    </alternativeName>
    <alternativeName>
        <fullName evidence="10">Protein-beta-aspartate methyltransferase</fullName>
    </alternativeName>
</protein>
<dbReference type="EMBL" id="BMQB01000001">
    <property type="protein sequence ID" value="GGJ75369.1"/>
    <property type="molecule type" value="Genomic_DNA"/>
</dbReference>
<comment type="caution">
    <text evidence="12">The sequence shown here is derived from an EMBL/GenBank/DDBJ whole genome shotgun (WGS) entry which is preliminary data.</text>
</comment>
<evidence type="ECO:0000256" key="5">
    <source>
        <dbReference type="ARBA" id="ARBA00022490"/>
    </source>
</evidence>
<comment type="subcellular location">
    <subcellularLocation>
        <location evidence="1">Cytoplasm</location>
    </subcellularLocation>
</comment>
<keyword evidence="5" id="KW-0963">Cytoplasm</keyword>
<dbReference type="Gene3D" id="3.40.50.150">
    <property type="entry name" value="Vaccinia Virus protein VP39"/>
    <property type="match status" value="1"/>
</dbReference>
<dbReference type="GO" id="GO:0005737">
    <property type="term" value="C:cytoplasm"/>
    <property type="evidence" value="ECO:0007669"/>
    <property type="project" value="UniProtKB-SubCell"/>
</dbReference>
<dbReference type="GO" id="GO:0004719">
    <property type="term" value="F:protein-L-isoaspartate (D-aspartate) O-methyltransferase activity"/>
    <property type="evidence" value="ECO:0007669"/>
    <property type="project" value="UniProtKB-EC"/>
</dbReference>
<evidence type="ECO:0000256" key="6">
    <source>
        <dbReference type="ARBA" id="ARBA00022603"/>
    </source>
</evidence>
<dbReference type="GO" id="GO:0032259">
    <property type="term" value="P:methylation"/>
    <property type="evidence" value="ECO:0007669"/>
    <property type="project" value="UniProtKB-KW"/>
</dbReference>
<evidence type="ECO:0000256" key="4">
    <source>
        <dbReference type="ARBA" id="ARBA00013346"/>
    </source>
</evidence>
<dbReference type="PANTHER" id="PTHR11579">
    <property type="entry name" value="PROTEIN-L-ISOASPARTATE O-METHYLTRANSFERASE"/>
    <property type="match status" value="1"/>
</dbReference>
<dbReference type="AlphaFoldDB" id="A0A8J3F751"/>
<evidence type="ECO:0000256" key="8">
    <source>
        <dbReference type="ARBA" id="ARBA00022691"/>
    </source>
</evidence>
<organism evidence="12 13">
    <name type="scientific">Pilimelia anulata</name>
    <dbReference type="NCBI Taxonomy" id="53371"/>
    <lineage>
        <taxon>Bacteria</taxon>
        <taxon>Bacillati</taxon>
        <taxon>Actinomycetota</taxon>
        <taxon>Actinomycetes</taxon>
        <taxon>Micromonosporales</taxon>
        <taxon>Micromonosporaceae</taxon>
        <taxon>Pilimelia</taxon>
    </lineage>
</organism>
<dbReference type="PANTHER" id="PTHR11579:SF0">
    <property type="entry name" value="PROTEIN-L-ISOASPARTATE(D-ASPARTATE) O-METHYLTRANSFERASE"/>
    <property type="match status" value="1"/>
</dbReference>
<evidence type="ECO:0000256" key="9">
    <source>
        <dbReference type="ARBA" id="ARBA00030757"/>
    </source>
</evidence>
<dbReference type="EC" id="2.1.1.77" evidence="3"/>
<comment type="similarity">
    <text evidence="2">Belongs to the methyltransferase superfamily. L-isoaspartyl/D-aspartyl protein methyltransferase family.</text>
</comment>
<gene>
    <name evidence="12" type="primary">pcm</name>
    <name evidence="12" type="ORF">GCM10010123_01730</name>
</gene>
<dbReference type="CDD" id="cd02440">
    <property type="entry name" value="AdoMet_MTases"/>
    <property type="match status" value="1"/>
</dbReference>
<evidence type="ECO:0000313" key="13">
    <source>
        <dbReference type="Proteomes" id="UP000649739"/>
    </source>
</evidence>
<proteinExistence type="inferred from homology"/>
<dbReference type="InterPro" id="IPR029063">
    <property type="entry name" value="SAM-dependent_MTases_sf"/>
</dbReference>
<dbReference type="Pfam" id="PF01135">
    <property type="entry name" value="PCMT"/>
    <property type="match status" value="1"/>
</dbReference>
<evidence type="ECO:0000256" key="10">
    <source>
        <dbReference type="ARBA" id="ARBA00031323"/>
    </source>
</evidence>
<sequence length="385" mass="42617">MTSDDWRPLAADLAATLTAAGVLTEQWRNAFTHTPRHQFVPYFRLHGREYQDSPDLEQRRAWLHAAYRDEPLITQQRADAAGEAPTSSSTCPSLMATMLDLLKTSGGDRVLEIGTGTGYNTAILCHHLGCEYVTSIDLDPTLISQARHRLTDLHRFPSLIVGDGAAGVPTRVPYDRILSTAAVAAIPPAWIDQLNHRGRLVTDYRGNLTSSLLVAHKSDANTVTGRFVGTPGHFMWLRPRLEHPGRLGTDPGFVIDFNNPSTTTTTIPPQLFTNPHFLFWLQLAVPHLLPISDTIRDNRPGLFLLTETDRSWVEITPPVNGRATVNSGGPQALWQAVLQAWHSWNDHDQPAIDRLGITTTIDGCSTLWIDTPDDTVRIISQGARQ</sequence>
<reference evidence="12" key="2">
    <citation type="submission" date="2020-09" db="EMBL/GenBank/DDBJ databases">
        <authorList>
            <person name="Sun Q."/>
            <person name="Ohkuma M."/>
        </authorList>
    </citation>
    <scope>NUCLEOTIDE SEQUENCE</scope>
    <source>
        <strain evidence="12">JCM 3090</strain>
    </source>
</reference>
<dbReference type="InterPro" id="IPR000682">
    <property type="entry name" value="PCMT"/>
</dbReference>